<dbReference type="PANTHER" id="PTHR21340:SF0">
    <property type="entry name" value="BIS(5'-NUCLEOSYL)-TETRAPHOSPHATASE [ASYMMETRICAL]"/>
    <property type="match status" value="1"/>
</dbReference>
<evidence type="ECO:0000313" key="4">
    <source>
        <dbReference type="Proteomes" id="UP000051461"/>
    </source>
</evidence>
<proteinExistence type="predicted"/>
<dbReference type="PROSITE" id="PS00893">
    <property type="entry name" value="NUDIX_BOX"/>
    <property type="match status" value="1"/>
</dbReference>
<dbReference type="InterPro" id="IPR015797">
    <property type="entry name" value="NUDIX_hydrolase-like_dom_sf"/>
</dbReference>
<protein>
    <submittedName>
        <fullName evidence="3">MutT nudix family protein</fullName>
    </submittedName>
</protein>
<feature type="domain" description="Nudix hydrolase" evidence="2">
    <location>
        <begin position="15"/>
        <end position="148"/>
    </location>
</feature>
<dbReference type="Proteomes" id="UP000051461">
    <property type="component" value="Unassembled WGS sequence"/>
</dbReference>
<evidence type="ECO:0000313" key="3">
    <source>
        <dbReference type="EMBL" id="KRK39242.1"/>
    </source>
</evidence>
<dbReference type="PATRIC" id="fig|1423726.3.peg.2585"/>
<evidence type="ECO:0000259" key="2">
    <source>
        <dbReference type="PROSITE" id="PS51462"/>
    </source>
</evidence>
<dbReference type="SUPFAM" id="SSF55811">
    <property type="entry name" value="Nudix"/>
    <property type="match status" value="1"/>
</dbReference>
<comment type="caution">
    <text evidence="3">The sequence shown here is derived from an EMBL/GenBank/DDBJ whole genome shotgun (WGS) entry which is preliminary data.</text>
</comment>
<dbReference type="Pfam" id="PF00293">
    <property type="entry name" value="NUDIX"/>
    <property type="match status" value="1"/>
</dbReference>
<dbReference type="AlphaFoldDB" id="A0A0R1H6X8"/>
<evidence type="ECO:0000256" key="1">
    <source>
        <dbReference type="ARBA" id="ARBA00022801"/>
    </source>
</evidence>
<accession>A0A0R1H6X8</accession>
<dbReference type="RefSeq" id="WP_057904317.1">
    <property type="nucleotide sequence ID" value="NZ_AZDA01000045.1"/>
</dbReference>
<dbReference type="InterPro" id="IPR020084">
    <property type="entry name" value="NUDIX_hydrolase_CS"/>
</dbReference>
<dbReference type="GO" id="GO:0006167">
    <property type="term" value="P:AMP biosynthetic process"/>
    <property type="evidence" value="ECO:0007669"/>
    <property type="project" value="TreeGrafter"/>
</dbReference>
<dbReference type="InterPro" id="IPR051325">
    <property type="entry name" value="Nudix_hydrolase_domain"/>
</dbReference>
<dbReference type="EMBL" id="AZDA01000045">
    <property type="protein sequence ID" value="KRK39242.1"/>
    <property type="molecule type" value="Genomic_DNA"/>
</dbReference>
<dbReference type="STRING" id="1423726.FC07_GL002490"/>
<organism evidence="3 4">
    <name type="scientific">Loigolactobacillus bifermentans DSM 20003</name>
    <dbReference type="NCBI Taxonomy" id="1423726"/>
    <lineage>
        <taxon>Bacteria</taxon>
        <taxon>Bacillati</taxon>
        <taxon>Bacillota</taxon>
        <taxon>Bacilli</taxon>
        <taxon>Lactobacillales</taxon>
        <taxon>Lactobacillaceae</taxon>
        <taxon>Loigolactobacillus</taxon>
    </lineage>
</organism>
<gene>
    <name evidence="3" type="ORF">FC07_GL002490</name>
</gene>
<dbReference type="PROSITE" id="PS51462">
    <property type="entry name" value="NUDIX"/>
    <property type="match status" value="1"/>
</dbReference>
<dbReference type="PANTHER" id="PTHR21340">
    <property type="entry name" value="DIADENOSINE 5,5-P1,P4-TETRAPHOSPHATE PYROPHOSPHOHYDROLASE MUTT"/>
    <property type="match status" value="1"/>
</dbReference>
<dbReference type="InterPro" id="IPR000086">
    <property type="entry name" value="NUDIX_hydrolase_dom"/>
</dbReference>
<name>A0A0R1H6X8_9LACO</name>
<sequence>MHDEIVFGEKNPDIDYQRRVGAYMVIPDETETQILIVSPPNQTFLLPGGGIESGETDVATITRELVEETGGVVDFSRYLGTASEYFYSTFRQQGFYHPAHFYAGKNYRKTQAPLEGDFNRILWLPIEEALTKLKRPTHRWALEQWVKRPQAEYD</sequence>
<reference evidence="3 4" key="1">
    <citation type="journal article" date="2015" name="Genome Announc.">
        <title>Expanding the biotechnology potential of lactobacilli through comparative genomics of 213 strains and associated genera.</title>
        <authorList>
            <person name="Sun Z."/>
            <person name="Harris H.M."/>
            <person name="McCann A."/>
            <person name="Guo C."/>
            <person name="Argimon S."/>
            <person name="Zhang W."/>
            <person name="Yang X."/>
            <person name="Jeffery I.B."/>
            <person name="Cooney J.C."/>
            <person name="Kagawa T.F."/>
            <person name="Liu W."/>
            <person name="Song Y."/>
            <person name="Salvetti E."/>
            <person name="Wrobel A."/>
            <person name="Rasinkangas P."/>
            <person name="Parkhill J."/>
            <person name="Rea M.C."/>
            <person name="O'Sullivan O."/>
            <person name="Ritari J."/>
            <person name="Douillard F.P."/>
            <person name="Paul Ross R."/>
            <person name="Yang R."/>
            <person name="Briner A.E."/>
            <person name="Felis G.E."/>
            <person name="de Vos W.M."/>
            <person name="Barrangou R."/>
            <person name="Klaenhammer T.R."/>
            <person name="Caufield P.W."/>
            <person name="Cui Y."/>
            <person name="Zhang H."/>
            <person name="O'Toole P.W."/>
        </authorList>
    </citation>
    <scope>NUCLEOTIDE SEQUENCE [LARGE SCALE GENOMIC DNA]</scope>
    <source>
        <strain evidence="3 4">DSM 20003</strain>
    </source>
</reference>
<dbReference type="GO" id="GO:0004081">
    <property type="term" value="F:bis(5'-nucleosyl)-tetraphosphatase (asymmetrical) activity"/>
    <property type="evidence" value="ECO:0007669"/>
    <property type="project" value="TreeGrafter"/>
</dbReference>
<keyword evidence="1" id="KW-0378">Hydrolase</keyword>
<dbReference type="GO" id="GO:0006754">
    <property type="term" value="P:ATP biosynthetic process"/>
    <property type="evidence" value="ECO:0007669"/>
    <property type="project" value="TreeGrafter"/>
</dbReference>
<dbReference type="CDD" id="cd04684">
    <property type="entry name" value="NUDIX_Hydrolase"/>
    <property type="match status" value="1"/>
</dbReference>
<keyword evidence="4" id="KW-1185">Reference proteome</keyword>
<dbReference type="OrthoDB" id="9816040at2"/>
<dbReference type="Gene3D" id="3.90.79.10">
    <property type="entry name" value="Nucleoside Triphosphate Pyrophosphohydrolase"/>
    <property type="match status" value="1"/>
</dbReference>